<feature type="domain" description="Calcineurin-like phosphoesterase" evidence="6">
    <location>
        <begin position="68"/>
        <end position="256"/>
    </location>
</feature>
<comment type="caution">
    <text evidence="7">The sequence shown here is derived from an EMBL/GenBank/DDBJ whole genome shotgun (WGS) entry which is preliminary data.</text>
</comment>
<dbReference type="GO" id="GO:0016020">
    <property type="term" value="C:membrane"/>
    <property type="evidence" value="ECO:0007669"/>
    <property type="project" value="UniProtKB-SubCell"/>
</dbReference>
<evidence type="ECO:0000313" key="7">
    <source>
        <dbReference type="EMBL" id="CAL5139917.1"/>
    </source>
</evidence>
<dbReference type="GO" id="GO:0005783">
    <property type="term" value="C:endoplasmic reticulum"/>
    <property type="evidence" value="ECO:0007669"/>
    <property type="project" value="TreeGrafter"/>
</dbReference>
<dbReference type="EMBL" id="CAXLJL010000678">
    <property type="protein sequence ID" value="CAL5139917.1"/>
    <property type="molecule type" value="Genomic_DNA"/>
</dbReference>
<proteinExistence type="predicted"/>
<dbReference type="Pfam" id="PF00149">
    <property type="entry name" value="Metallophos"/>
    <property type="match status" value="1"/>
</dbReference>
<dbReference type="InterPro" id="IPR029052">
    <property type="entry name" value="Metallo-depent_PP-like"/>
</dbReference>
<evidence type="ECO:0000313" key="8">
    <source>
        <dbReference type="Proteomes" id="UP001497525"/>
    </source>
</evidence>
<evidence type="ECO:0000256" key="2">
    <source>
        <dbReference type="ARBA" id="ARBA00022692"/>
    </source>
</evidence>
<dbReference type="AlphaFoldDB" id="A0AAV2TR65"/>
<keyword evidence="4 5" id="KW-0472">Membrane</keyword>
<dbReference type="SUPFAM" id="SSF56300">
    <property type="entry name" value="Metallo-dependent phosphatases"/>
    <property type="match status" value="1"/>
</dbReference>
<evidence type="ECO:0000256" key="4">
    <source>
        <dbReference type="ARBA" id="ARBA00023136"/>
    </source>
</evidence>
<gene>
    <name evidence="7" type="ORF">CDAUBV1_LOCUS15104</name>
</gene>
<feature type="transmembrane region" description="Helical" evidence="5">
    <location>
        <begin position="371"/>
        <end position="389"/>
    </location>
</feature>
<sequence>MENHRVNGSSSYKFKSDSSIKLTSTITSRAVRVLGLIITVLILGEYVLPILYYYNWDVPARRQNFDEMRILLLSDPHVEGYSPALHHLNYILQYDSDRYLRDNFRRAVSEVDPELVVILGDLLDRGSIATDKEFVDSCARFREIFLTSHNVPYFLIPGDNDIGGEGLDFITEAKSSRFEECFGNYTGAKVLSFVEVRSATDGSVSRHLDKHWDVDNSGRLRIFISHRSIIHFSRNDLREATSARQSCLFVSGHNHHASLVRRVGSNGTVVPERLSVGTTNLDIHRCLNHSMKEDFVDAYGLSVPSCTYRSGYPKANAYMFLRVFRNQNVSVVILPIPNRYNAIFLYLFTFLIFLTYVALSHSRYAKRRVRVFLYFLVLMSILLCIELLLTPSSQRFIRHSLF</sequence>
<organism evidence="7 8">
    <name type="scientific">Calicophoron daubneyi</name>
    <name type="common">Rumen fluke</name>
    <name type="synonym">Paramphistomum daubneyi</name>
    <dbReference type="NCBI Taxonomy" id="300641"/>
    <lineage>
        <taxon>Eukaryota</taxon>
        <taxon>Metazoa</taxon>
        <taxon>Spiralia</taxon>
        <taxon>Lophotrochozoa</taxon>
        <taxon>Platyhelminthes</taxon>
        <taxon>Trematoda</taxon>
        <taxon>Digenea</taxon>
        <taxon>Plagiorchiida</taxon>
        <taxon>Pronocephalata</taxon>
        <taxon>Paramphistomoidea</taxon>
        <taxon>Paramphistomidae</taxon>
        <taxon>Calicophoron</taxon>
    </lineage>
</organism>
<protein>
    <recommendedName>
        <fullName evidence="6">Calcineurin-like phosphoesterase domain-containing protein</fullName>
    </recommendedName>
</protein>
<reference evidence="7" key="1">
    <citation type="submission" date="2024-06" db="EMBL/GenBank/DDBJ databases">
        <authorList>
            <person name="Liu X."/>
            <person name="Lenzi L."/>
            <person name="Haldenby T S."/>
            <person name="Uol C."/>
        </authorList>
    </citation>
    <scope>NUCLEOTIDE SEQUENCE</scope>
</reference>
<dbReference type="InterPro" id="IPR033308">
    <property type="entry name" value="PGAP5/Cdc1/Ted1"/>
</dbReference>
<accession>A0AAV2TR65</accession>
<comment type="subcellular location">
    <subcellularLocation>
        <location evidence="1">Membrane</location>
        <topology evidence="1">Multi-pass membrane protein</topology>
    </subcellularLocation>
</comment>
<dbReference type="PANTHER" id="PTHR13315:SF4">
    <property type="entry name" value="METALLOPHOSPHOESTERASE, ISOFORM E"/>
    <property type="match status" value="1"/>
</dbReference>
<feature type="transmembrane region" description="Helical" evidence="5">
    <location>
        <begin position="340"/>
        <end position="359"/>
    </location>
</feature>
<dbReference type="GO" id="GO:0016787">
    <property type="term" value="F:hydrolase activity"/>
    <property type="evidence" value="ECO:0007669"/>
    <property type="project" value="InterPro"/>
</dbReference>
<evidence type="ECO:0000259" key="6">
    <source>
        <dbReference type="Pfam" id="PF00149"/>
    </source>
</evidence>
<dbReference type="PANTHER" id="PTHR13315">
    <property type="entry name" value="METALLO PHOSPHOESTERASE RELATED"/>
    <property type="match status" value="1"/>
</dbReference>
<keyword evidence="3 5" id="KW-1133">Transmembrane helix</keyword>
<name>A0AAV2TR65_CALDB</name>
<dbReference type="Proteomes" id="UP001497525">
    <property type="component" value="Unassembled WGS sequence"/>
</dbReference>
<evidence type="ECO:0000256" key="5">
    <source>
        <dbReference type="SAM" id="Phobius"/>
    </source>
</evidence>
<dbReference type="InterPro" id="IPR004843">
    <property type="entry name" value="Calcineurin-like_PHP"/>
</dbReference>
<evidence type="ECO:0000256" key="1">
    <source>
        <dbReference type="ARBA" id="ARBA00004141"/>
    </source>
</evidence>
<evidence type="ECO:0000256" key="3">
    <source>
        <dbReference type="ARBA" id="ARBA00022989"/>
    </source>
</evidence>
<feature type="transmembrane region" description="Helical" evidence="5">
    <location>
        <begin position="33"/>
        <end position="54"/>
    </location>
</feature>
<dbReference type="GO" id="GO:0006506">
    <property type="term" value="P:GPI anchor biosynthetic process"/>
    <property type="evidence" value="ECO:0007669"/>
    <property type="project" value="InterPro"/>
</dbReference>
<dbReference type="Gene3D" id="3.60.21.10">
    <property type="match status" value="1"/>
</dbReference>
<keyword evidence="2 5" id="KW-0812">Transmembrane</keyword>